<evidence type="ECO:0000313" key="2">
    <source>
        <dbReference type="EMBL" id="KGF45433.1"/>
    </source>
</evidence>
<gene>
    <name evidence="2" type="ORF">HMPREF0661_09760</name>
</gene>
<protein>
    <recommendedName>
        <fullName evidence="4">Lipoprotein</fullName>
    </recommendedName>
</protein>
<organism evidence="2 3">
    <name type="scientific">Prevotella melaninogenica DNF00666</name>
    <dbReference type="NCBI Taxonomy" id="1401073"/>
    <lineage>
        <taxon>Bacteria</taxon>
        <taxon>Pseudomonadati</taxon>
        <taxon>Bacteroidota</taxon>
        <taxon>Bacteroidia</taxon>
        <taxon>Bacteroidales</taxon>
        <taxon>Prevotellaceae</taxon>
        <taxon>Prevotella</taxon>
    </lineage>
</organism>
<name>A0A096AEA2_9BACT</name>
<proteinExistence type="predicted"/>
<dbReference type="Proteomes" id="UP000029578">
    <property type="component" value="Unassembled WGS sequence"/>
</dbReference>
<feature type="chain" id="PRO_5001924538" description="Lipoprotein" evidence="1">
    <location>
        <begin position="35"/>
        <end position="870"/>
    </location>
</feature>
<accession>A0A096AEA2</accession>
<evidence type="ECO:0000313" key="3">
    <source>
        <dbReference type="Proteomes" id="UP000029578"/>
    </source>
</evidence>
<evidence type="ECO:0008006" key="4">
    <source>
        <dbReference type="Google" id="ProtNLM"/>
    </source>
</evidence>
<dbReference type="AlphaFoldDB" id="A0A096AEA2"/>
<reference evidence="2 3" key="1">
    <citation type="submission" date="2014-07" db="EMBL/GenBank/DDBJ databases">
        <authorList>
            <person name="McCorrison J."/>
            <person name="Sanka R."/>
            <person name="Torralba M."/>
            <person name="Gillis M."/>
            <person name="Haft D.H."/>
            <person name="Methe B."/>
            <person name="Sutton G."/>
            <person name="Nelson K.E."/>
        </authorList>
    </citation>
    <scope>NUCLEOTIDE SEQUENCE [LARGE SCALE GENOMIC DNA]</scope>
    <source>
        <strain evidence="2 3">DNF00666</strain>
    </source>
</reference>
<sequence length="870" mass="101504">MYMIKRNKRNASHLNNMPKKGLCVVALASFMALAMPSLYSCADKDMLVDNSKVVEHDKPSTDVTSVIRISGSSNLERPVTRAIDEDGRLTRAVTLNEKFLPISAGSDFTARIFLVKKEDGMYDENGRLKEFEGKIAAAEMKWNKVTDLTGGGVHLDAAPQNITLHWVNEKSQPVQIKKGDVFYVAGVIGGAYDPDLKPGAKFFNTNTGQWDTVKESKLYYTCVSFDPYNPEVAKYNNTKDNRGNLRVAAAFVTDWKEIKIAKDGEISLRNFDFKAIGTLFRIKVHRDTKLIDSKAHCYRFVSSQMSGSGSFLFGVNVADGYHDVCTKPNKGSLMSNWYWDNEKDETKYFWLNQTEKATGDNDRSYEFHYVYDADKLRKTTQNEYDVFYVWGMPFDKKTEQNARLDNMTCITLEKGGAMLGKKHKHILKNKTSQTYYADEWCYGDGDTDEWKKFDLTNSNGKAYNVELKVMRPAFSAKDSNGNPKYPWPNQLERFSKTICKINEKGFADEVFFDNKNSNYGKVANYTITPKELKARDINDNGTNKWIYPNFMVPSNDQWEVVFPNVKEGDDYYSSDQDWWFDDKKGENRFERKPYEEVFTFDDETIYPMGEEYEENKAKNKAATNLFYSFYYPNPCIRELYAIRFDGHKTSNDQKEGNVFGRRYRCAYRYRFINTGAWDYRDNDDKKCATFDDVKDKQGNIGRRLVVQSRWIGNAYVPLDSLQSETWWGKADNERAEFSNVDCYRVFPGVGYNRCTRWGKKVVSLNYLTRTYHRVNSYFNYIDPNTNAEKYFRRFCNDRFGRGYETNGINNYYPVMPIVKLSFPENDKDAPRFRIVRNYQECVRRKWDKDDSWRNNDKNFAKERFRVKYRR</sequence>
<evidence type="ECO:0000256" key="1">
    <source>
        <dbReference type="SAM" id="SignalP"/>
    </source>
</evidence>
<comment type="caution">
    <text evidence="2">The sequence shown here is derived from an EMBL/GenBank/DDBJ whole genome shotgun (WGS) entry which is preliminary data.</text>
</comment>
<dbReference type="EMBL" id="JRNS01000458">
    <property type="protein sequence ID" value="KGF45433.1"/>
    <property type="molecule type" value="Genomic_DNA"/>
</dbReference>
<keyword evidence="1" id="KW-0732">Signal</keyword>
<feature type="signal peptide" evidence="1">
    <location>
        <begin position="1"/>
        <end position="34"/>
    </location>
</feature>